<name>A0ACC0BH22_CATRO</name>
<gene>
    <name evidence="1" type="ORF">M9H77_12310</name>
</gene>
<protein>
    <submittedName>
        <fullName evidence="1">Uncharacterized protein</fullName>
    </submittedName>
</protein>
<sequence>MQHSIKRLARQFQSVARAIKELNKGKSSATIEQRVGDNLGDFNSPHHQRPFDNVSTYGHHDMPVQHSHLFHAVGYQGRLQFRGRRRGGIGGRRYQRPQEELPRHEAWHDNIFMKIMGTILMLVKHTMVATIVINKGIKL</sequence>
<accession>A0ACC0BH22</accession>
<evidence type="ECO:0000313" key="1">
    <source>
        <dbReference type="EMBL" id="KAI5671946.1"/>
    </source>
</evidence>
<evidence type="ECO:0000313" key="2">
    <source>
        <dbReference type="Proteomes" id="UP001060085"/>
    </source>
</evidence>
<comment type="caution">
    <text evidence="1">The sequence shown here is derived from an EMBL/GenBank/DDBJ whole genome shotgun (WGS) entry which is preliminary data.</text>
</comment>
<proteinExistence type="predicted"/>
<organism evidence="1 2">
    <name type="scientific">Catharanthus roseus</name>
    <name type="common">Madagascar periwinkle</name>
    <name type="synonym">Vinca rosea</name>
    <dbReference type="NCBI Taxonomy" id="4058"/>
    <lineage>
        <taxon>Eukaryota</taxon>
        <taxon>Viridiplantae</taxon>
        <taxon>Streptophyta</taxon>
        <taxon>Embryophyta</taxon>
        <taxon>Tracheophyta</taxon>
        <taxon>Spermatophyta</taxon>
        <taxon>Magnoliopsida</taxon>
        <taxon>eudicotyledons</taxon>
        <taxon>Gunneridae</taxon>
        <taxon>Pentapetalae</taxon>
        <taxon>asterids</taxon>
        <taxon>lamiids</taxon>
        <taxon>Gentianales</taxon>
        <taxon>Apocynaceae</taxon>
        <taxon>Rauvolfioideae</taxon>
        <taxon>Vinceae</taxon>
        <taxon>Catharanthinae</taxon>
        <taxon>Catharanthus</taxon>
    </lineage>
</organism>
<reference evidence="2" key="1">
    <citation type="journal article" date="2023" name="Nat. Plants">
        <title>Single-cell RNA sequencing provides a high-resolution roadmap for understanding the multicellular compartmentation of specialized metabolism.</title>
        <authorList>
            <person name="Sun S."/>
            <person name="Shen X."/>
            <person name="Li Y."/>
            <person name="Li Y."/>
            <person name="Wang S."/>
            <person name="Li R."/>
            <person name="Zhang H."/>
            <person name="Shen G."/>
            <person name="Guo B."/>
            <person name="Wei J."/>
            <person name="Xu J."/>
            <person name="St-Pierre B."/>
            <person name="Chen S."/>
            <person name="Sun C."/>
        </authorList>
    </citation>
    <scope>NUCLEOTIDE SEQUENCE [LARGE SCALE GENOMIC DNA]</scope>
</reference>
<keyword evidence="2" id="KW-1185">Reference proteome</keyword>
<dbReference type="Proteomes" id="UP001060085">
    <property type="component" value="Linkage Group LG03"/>
</dbReference>
<dbReference type="EMBL" id="CM044703">
    <property type="protein sequence ID" value="KAI5671946.1"/>
    <property type="molecule type" value="Genomic_DNA"/>
</dbReference>